<evidence type="ECO:0000313" key="18">
    <source>
        <dbReference type="Proteomes" id="UP000663880"/>
    </source>
</evidence>
<dbReference type="Gene3D" id="3.60.20.10">
    <property type="entry name" value="Glutamine Phosphoribosylpyrophosphate, subunit 1, domain 1"/>
    <property type="match status" value="1"/>
</dbReference>
<dbReference type="EMBL" id="CAJOBZ010000040">
    <property type="protein sequence ID" value="CAF4904318.1"/>
    <property type="molecule type" value="Genomic_DNA"/>
</dbReference>
<comment type="similarity">
    <text evidence="3">Belongs to the glutamate synthase family.</text>
</comment>
<dbReference type="InterPro" id="IPR029055">
    <property type="entry name" value="Ntn_hydrolases_N"/>
</dbReference>
<keyword evidence="9" id="KW-0560">Oxidoreductase</keyword>
<keyword evidence="13" id="KW-0003">3Fe-4S</keyword>
<dbReference type="PANTHER" id="PTHR11938:SF133">
    <property type="entry name" value="GLUTAMATE SYNTHASE (NADH)"/>
    <property type="match status" value="1"/>
</dbReference>
<evidence type="ECO:0000256" key="7">
    <source>
        <dbReference type="ARBA" id="ARBA00022723"/>
    </source>
</evidence>
<dbReference type="PROSITE" id="PS51278">
    <property type="entry name" value="GATASE_TYPE_2"/>
    <property type="match status" value="1"/>
</dbReference>
<evidence type="ECO:0000313" key="17">
    <source>
        <dbReference type="EMBL" id="CAF4904318.1"/>
    </source>
</evidence>
<evidence type="ECO:0000256" key="14">
    <source>
        <dbReference type="ARBA" id="ARBA00037928"/>
    </source>
</evidence>
<keyword evidence="6" id="KW-0288">FMN</keyword>
<keyword evidence="10" id="KW-0408">Iron</keyword>
<comment type="cofactor">
    <cofactor evidence="2">
        <name>[3Fe-4S] cluster</name>
        <dbReference type="ChEBI" id="CHEBI:21137"/>
    </cofactor>
</comment>
<dbReference type="GO" id="GO:0051538">
    <property type="term" value="F:3 iron, 4 sulfur cluster binding"/>
    <property type="evidence" value="ECO:0007669"/>
    <property type="project" value="UniProtKB-KW"/>
</dbReference>
<dbReference type="InterPro" id="IPR050711">
    <property type="entry name" value="ET-N_metabolism_enzyme"/>
</dbReference>
<evidence type="ECO:0000256" key="4">
    <source>
        <dbReference type="ARBA" id="ARBA00022605"/>
    </source>
</evidence>
<dbReference type="EC" id="1.4.7.1" evidence="15"/>
<evidence type="ECO:0000256" key="3">
    <source>
        <dbReference type="ARBA" id="ARBA00009716"/>
    </source>
</evidence>
<evidence type="ECO:0000256" key="2">
    <source>
        <dbReference type="ARBA" id="ARBA00001927"/>
    </source>
</evidence>
<evidence type="ECO:0000256" key="8">
    <source>
        <dbReference type="ARBA" id="ARBA00022962"/>
    </source>
</evidence>
<evidence type="ECO:0000256" key="6">
    <source>
        <dbReference type="ARBA" id="ARBA00022643"/>
    </source>
</evidence>
<evidence type="ECO:0000256" key="13">
    <source>
        <dbReference type="ARBA" id="ARBA00023291"/>
    </source>
</evidence>
<keyword evidence="18" id="KW-1185">Reference proteome</keyword>
<evidence type="ECO:0000256" key="5">
    <source>
        <dbReference type="ARBA" id="ARBA00022630"/>
    </source>
</evidence>
<evidence type="ECO:0000256" key="1">
    <source>
        <dbReference type="ARBA" id="ARBA00001917"/>
    </source>
</evidence>
<sequence>MEWEGPAKQGLYDPQNEHEACGVGFVVAIDGKRTHKIVRDAETLAKRMEHRGACACDNDTGDGAGVLTAIPHQFYCAQLR</sequence>
<dbReference type="AlphaFoldDB" id="A0A821V8V6"/>
<dbReference type="GO" id="GO:0016041">
    <property type="term" value="F:glutamate synthase (ferredoxin) activity"/>
    <property type="evidence" value="ECO:0007669"/>
    <property type="project" value="UniProtKB-EC"/>
</dbReference>
<keyword evidence="12" id="KW-0314">Glutamate biosynthesis</keyword>
<dbReference type="PANTHER" id="PTHR11938">
    <property type="entry name" value="FAD NADPH DEHYDROGENASE/OXIDOREDUCTASE"/>
    <property type="match status" value="1"/>
</dbReference>
<evidence type="ECO:0000256" key="15">
    <source>
        <dbReference type="ARBA" id="ARBA00039085"/>
    </source>
</evidence>
<dbReference type="GO" id="GO:0016040">
    <property type="term" value="F:glutamate synthase (NADH) activity"/>
    <property type="evidence" value="ECO:0007669"/>
    <property type="project" value="TreeGrafter"/>
</dbReference>
<gene>
    <name evidence="17" type="ORF">PMACD_LOCUS11563</name>
</gene>
<keyword evidence="8" id="KW-0315">Glutamine amidotransferase</keyword>
<reference evidence="17" key="1">
    <citation type="submission" date="2021-02" db="EMBL/GenBank/DDBJ databases">
        <authorList>
            <person name="Steward A R."/>
        </authorList>
    </citation>
    <scope>NUCLEOTIDE SEQUENCE</scope>
</reference>
<dbReference type="GO" id="GO:0006537">
    <property type="term" value="P:glutamate biosynthetic process"/>
    <property type="evidence" value="ECO:0007669"/>
    <property type="project" value="UniProtKB-KW"/>
</dbReference>
<comment type="pathway">
    <text evidence="14">Amino-acid biosynthesis; L-glutamate biosynthesis via GLT pathway; L-glutamate from 2-oxoglutarate and L-glutamine (ferredoxin route): step 1/1.</text>
</comment>
<name>A0A821V8V6_9NEOP</name>
<evidence type="ECO:0000256" key="9">
    <source>
        <dbReference type="ARBA" id="ARBA00023002"/>
    </source>
</evidence>
<evidence type="ECO:0000256" key="11">
    <source>
        <dbReference type="ARBA" id="ARBA00023014"/>
    </source>
</evidence>
<dbReference type="OrthoDB" id="4327079at2759"/>
<dbReference type="Proteomes" id="UP000663880">
    <property type="component" value="Unassembled WGS sequence"/>
</dbReference>
<accession>A0A821V8V6</accession>
<keyword evidence="4" id="KW-0028">Amino-acid biosynthesis</keyword>
<dbReference type="SUPFAM" id="SSF56235">
    <property type="entry name" value="N-terminal nucleophile aminohydrolases (Ntn hydrolases)"/>
    <property type="match status" value="1"/>
</dbReference>
<keyword evidence="7" id="KW-0479">Metal-binding</keyword>
<keyword evidence="11" id="KW-0411">Iron-sulfur</keyword>
<dbReference type="InterPro" id="IPR017932">
    <property type="entry name" value="GATase_2_dom"/>
</dbReference>
<feature type="domain" description="Glutamine amidotransferase type-2" evidence="16">
    <location>
        <begin position="21"/>
        <end position="80"/>
    </location>
</feature>
<comment type="cofactor">
    <cofactor evidence="1">
        <name>FMN</name>
        <dbReference type="ChEBI" id="CHEBI:58210"/>
    </cofactor>
</comment>
<comment type="caution">
    <text evidence="17">The sequence shown here is derived from an EMBL/GenBank/DDBJ whole genome shotgun (WGS) entry which is preliminary data.</text>
</comment>
<dbReference type="GO" id="GO:0046872">
    <property type="term" value="F:metal ion binding"/>
    <property type="evidence" value="ECO:0007669"/>
    <property type="project" value="UniProtKB-KW"/>
</dbReference>
<keyword evidence="5" id="KW-0285">Flavoprotein</keyword>
<evidence type="ECO:0000256" key="12">
    <source>
        <dbReference type="ARBA" id="ARBA00023164"/>
    </source>
</evidence>
<dbReference type="Pfam" id="PF00310">
    <property type="entry name" value="GATase_2"/>
    <property type="match status" value="1"/>
</dbReference>
<evidence type="ECO:0000256" key="10">
    <source>
        <dbReference type="ARBA" id="ARBA00023004"/>
    </source>
</evidence>
<dbReference type="GO" id="GO:0019676">
    <property type="term" value="P:ammonia assimilation cycle"/>
    <property type="evidence" value="ECO:0007669"/>
    <property type="project" value="TreeGrafter"/>
</dbReference>
<protein>
    <recommendedName>
        <fullName evidence="15">glutamate synthase (ferredoxin)</fullName>
        <ecNumber evidence="15">1.4.7.1</ecNumber>
    </recommendedName>
</protein>
<evidence type="ECO:0000259" key="16">
    <source>
        <dbReference type="PROSITE" id="PS51278"/>
    </source>
</evidence>
<organism evidence="17 18">
    <name type="scientific">Pieris macdunnoughi</name>
    <dbReference type="NCBI Taxonomy" id="345717"/>
    <lineage>
        <taxon>Eukaryota</taxon>
        <taxon>Metazoa</taxon>
        <taxon>Ecdysozoa</taxon>
        <taxon>Arthropoda</taxon>
        <taxon>Hexapoda</taxon>
        <taxon>Insecta</taxon>
        <taxon>Pterygota</taxon>
        <taxon>Neoptera</taxon>
        <taxon>Endopterygota</taxon>
        <taxon>Lepidoptera</taxon>
        <taxon>Glossata</taxon>
        <taxon>Ditrysia</taxon>
        <taxon>Papilionoidea</taxon>
        <taxon>Pieridae</taxon>
        <taxon>Pierinae</taxon>
        <taxon>Pieris</taxon>
    </lineage>
</organism>
<proteinExistence type="inferred from homology"/>